<dbReference type="Proteomes" id="UP001500420">
    <property type="component" value="Unassembled WGS sequence"/>
</dbReference>
<dbReference type="EMBL" id="BAAADV010000007">
    <property type="protein sequence ID" value="GAA0677769.1"/>
    <property type="molecule type" value="Genomic_DNA"/>
</dbReference>
<proteinExistence type="predicted"/>
<dbReference type="Pfam" id="PF23429">
    <property type="entry name" value="DUF7116"/>
    <property type="match status" value="1"/>
</dbReference>
<organism evidence="1 2">
    <name type="scientific">Natronoarchaeum mannanilyticum</name>
    <dbReference type="NCBI Taxonomy" id="926360"/>
    <lineage>
        <taxon>Archaea</taxon>
        <taxon>Methanobacteriati</taxon>
        <taxon>Methanobacteriota</taxon>
        <taxon>Stenosarchaea group</taxon>
        <taxon>Halobacteria</taxon>
        <taxon>Halobacteriales</taxon>
        <taxon>Natronoarchaeaceae</taxon>
    </lineage>
</organism>
<dbReference type="InterPro" id="IPR055540">
    <property type="entry name" value="DUF7116"/>
</dbReference>
<reference evidence="1 2" key="1">
    <citation type="journal article" date="2019" name="Int. J. Syst. Evol. Microbiol.">
        <title>The Global Catalogue of Microorganisms (GCM) 10K type strain sequencing project: providing services to taxonomists for standard genome sequencing and annotation.</title>
        <authorList>
            <consortium name="The Broad Institute Genomics Platform"/>
            <consortium name="The Broad Institute Genome Sequencing Center for Infectious Disease"/>
            <person name="Wu L."/>
            <person name="Ma J."/>
        </authorList>
    </citation>
    <scope>NUCLEOTIDE SEQUENCE [LARGE SCALE GENOMIC DNA]</scope>
    <source>
        <strain evidence="1 2">JCM 16328</strain>
    </source>
</reference>
<sequence>MGTVSTQLDDEARSIFTRLGYTVSGDGAEFTAERDWKAVRVTTMPEPDDPPESGGLRCFVTRRSQANEVRRRLVRTDPDYDWAIISVANDDYEVVRAPPAAGASA</sequence>
<evidence type="ECO:0000313" key="2">
    <source>
        <dbReference type="Proteomes" id="UP001500420"/>
    </source>
</evidence>
<protein>
    <submittedName>
        <fullName evidence="1">Uncharacterized protein</fullName>
    </submittedName>
</protein>
<evidence type="ECO:0000313" key="1">
    <source>
        <dbReference type="EMBL" id="GAA0677769.1"/>
    </source>
</evidence>
<comment type="caution">
    <text evidence="1">The sequence shown here is derived from an EMBL/GenBank/DDBJ whole genome shotgun (WGS) entry which is preliminary data.</text>
</comment>
<accession>A0AAV3TCP1</accession>
<dbReference type="AlphaFoldDB" id="A0AAV3TCP1"/>
<keyword evidence="2" id="KW-1185">Reference proteome</keyword>
<gene>
    <name evidence="1" type="ORF">GCM10009020_27370</name>
</gene>
<dbReference type="RefSeq" id="WP_343774612.1">
    <property type="nucleotide sequence ID" value="NZ_BAAADV010000007.1"/>
</dbReference>
<name>A0AAV3TCP1_9EURY</name>